<gene>
    <name evidence="25" type="ORF">B4U79_01649</name>
</gene>
<evidence type="ECO:0000256" key="18">
    <source>
        <dbReference type="PIRSR" id="PIRSR000615-1"/>
    </source>
</evidence>
<evidence type="ECO:0000256" key="22">
    <source>
        <dbReference type="SAM" id="Phobius"/>
    </source>
</evidence>
<evidence type="ECO:0000259" key="24">
    <source>
        <dbReference type="PROSITE" id="PS50835"/>
    </source>
</evidence>
<dbReference type="InterPro" id="IPR017441">
    <property type="entry name" value="Protein_kinase_ATP_BS"/>
</dbReference>
<comment type="catalytic activity">
    <reaction evidence="17">
        <text>L-tyrosyl-[protein] + ATP = O-phospho-L-tyrosyl-[protein] + ADP + H(+)</text>
        <dbReference type="Rhea" id="RHEA:10596"/>
        <dbReference type="Rhea" id="RHEA-COMP:10136"/>
        <dbReference type="Rhea" id="RHEA-COMP:20101"/>
        <dbReference type="ChEBI" id="CHEBI:15378"/>
        <dbReference type="ChEBI" id="CHEBI:30616"/>
        <dbReference type="ChEBI" id="CHEBI:46858"/>
        <dbReference type="ChEBI" id="CHEBI:61978"/>
        <dbReference type="ChEBI" id="CHEBI:456216"/>
        <dbReference type="EC" id="2.7.10.1"/>
    </reaction>
</comment>
<dbReference type="Pfam" id="PF07714">
    <property type="entry name" value="PK_Tyr_Ser-Thr"/>
    <property type="match status" value="1"/>
</dbReference>
<evidence type="ECO:0000256" key="21">
    <source>
        <dbReference type="PROSITE-ProRule" id="PRU10141"/>
    </source>
</evidence>
<dbReference type="SMART" id="SM00409">
    <property type="entry name" value="IG"/>
    <property type="match status" value="2"/>
</dbReference>
<comment type="subcellular location">
    <subcellularLocation>
        <location evidence="1">Membrane</location>
        <topology evidence="1">Single-pass membrane protein</topology>
    </subcellularLocation>
</comment>
<keyword evidence="6" id="KW-0677">Repeat</keyword>
<keyword evidence="3" id="KW-0808">Transferase</keyword>
<evidence type="ECO:0000256" key="13">
    <source>
        <dbReference type="ARBA" id="ARBA00023157"/>
    </source>
</evidence>
<keyword evidence="4 22" id="KW-0812">Transmembrane</keyword>
<organism evidence="25 26">
    <name type="scientific">Dinothrombium tinctorium</name>
    <dbReference type="NCBI Taxonomy" id="1965070"/>
    <lineage>
        <taxon>Eukaryota</taxon>
        <taxon>Metazoa</taxon>
        <taxon>Ecdysozoa</taxon>
        <taxon>Arthropoda</taxon>
        <taxon>Chelicerata</taxon>
        <taxon>Arachnida</taxon>
        <taxon>Acari</taxon>
        <taxon>Acariformes</taxon>
        <taxon>Trombidiformes</taxon>
        <taxon>Prostigmata</taxon>
        <taxon>Anystina</taxon>
        <taxon>Parasitengona</taxon>
        <taxon>Trombidioidea</taxon>
        <taxon>Trombidiidae</taxon>
        <taxon>Dinothrombium</taxon>
    </lineage>
</organism>
<evidence type="ECO:0000256" key="4">
    <source>
        <dbReference type="ARBA" id="ARBA00022692"/>
    </source>
</evidence>
<dbReference type="GO" id="GO:0005886">
    <property type="term" value="C:plasma membrane"/>
    <property type="evidence" value="ECO:0007669"/>
    <property type="project" value="TreeGrafter"/>
</dbReference>
<dbReference type="CDD" id="cd00192">
    <property type="entry name" value="PTKc"/>
    <property type="match status" value="1"/>
</dbReference>
<keyword evidence="20" id="KW-0479">Metal-binding</keyword>
<comment type="caution">
    <text evidence="25">The sequence shown here is derived from an EMBL/GenBank/DDBJ whole genome shotgun (WGS) entry which is preliminary data.</text>
</comment>
<dbReference type="PANTHER" id="PTHR24416:SF550">
    <property type="entry name" value="FIBROBLAST GROWTH FACTOR RECEPTOR HOMOLOG 1-RELATED"/>
    <property type="match status" value="1"/>
</dbReference>
<feature type="binding site" evidence="19">
    <location>
        <position position="455"/>
    </location>
    <ligand>
        <name>ATP</name>
        <dbReference type="ChEBI" id="CHEBI:30616"/>
    </ligand>
</feature>
<dbReference type="EC" id="2.7.10.1" evidence="2"/>
<dbReference type="GO" id="GO:0007169">
    <property type="term" value="P:cell surface receptor protein tyrosine kinase signaling pathway"/>
    <property type="evidence" value="ECO:0007669"/>
    <property type="project" value="TreeGrafter"/>
</dbReference>
<dbReference type="InterPro" id="IPR000719">
    <property type="entry name" value="Prot_kinase_dom"/>
</dbReference>
<dbReference type="Pfam" id="PF07679">
    <property type="entry name" value="I-set"/>
    <property type="match status" value="1"/>
</dbReference>
<evidence type="ECO:0000256" key="20">
    <source>
        <dbReference type="PIRSR" id="PIRSR000615-3"/>
    </source>
</evidence>
<dbReference type="PIRSF" id="PIRSF000615">
    <property type="entry name" value="TyrPK_CSF1-R"/>
    <property type="match status" value="1"/>
</dbReference>
<dbReference type="Gene3D" id="3.30.200.20">
    <property type="entry name" value="Phosphorylase Kinase, domain 1"/>
    <property type="match status" value="1"/>
</dbReference>
<evidence type="ECO:0000256" key="5">
    <source>
        <dbReference type="ARBA" id="ARBA00022729"/>
    </source>
</evidence>
<dbReference type="PRINTS" id="PR00109">
    <property type="entry name" value="TYRKINASE"/>
</dbReference>
<dbReference type="EMBL" id="NCKU01009450">
    <property type="protein sequence ID" value="RWS01303.1"/>
    <property type="molecule type" value="Genomic_DNA"/>
</dbReference>
<keyword evidence="12" id="KW-0829">Tyrosine-protein kinase</keyword>
<reference evidence="25 26" key="1">
    <citation type="journal article" date="2018" name="Gigascience">
        <title>Genomes of trombidid mites reveal novel predicted allergens and laterally-transferred genes associated with secondary metabolism.</title>
        <authorList>
            <person name="Dong X."/>
            <person name="Chaisiri K."/>
            <person name="Xia D."/>
            <person name="Armstrong S.D."/>
            <person name="Fang Y."/>
            <person name="Donnelly M.J."/>
            <person name="Kadowaki T."/>
            <person name="McGarry J.W."/>
            <person name="Darby A.C."/>
            <person name="Makepeace B.L."/>
        </authorList>
    </citation>
    <scope>NUCLEOTIDE SEQUENCE [LARGE SCALE GENOMIC DNA]</scope>
    <source>
        <strain evidence="25">UoL-WK</strain>
    </source>
</reference>
<name>A0A3S3RL37_9ACAR</name>
<evidence type="ECO:0000256" key="1">
    <source>
        <dbReference type="ARBA" id="ARBA00004167"/>
    </source>
</evidence>
<dbReference type="Gene3D" id="2.60.40.10">
    <property type="entry name" value="Immunoglobulins"/>
    <property type="match status" value="2"/>
</dbReference>
<feature type="binding site" evidence="19">
    <location>
        <begin position="330"/>
        <end position="337"/>
    </location>
    <ligand>
        <name>ATP</name>
        <dbReference type="ChEBI" id="CHEBI:30616"/>
    </ligand>
</feature>
<feature type="domain" description="Protein kinase" evidence="23">
    <location>
        <begin position="323"/>
        <end position="587"/>
    </location>
</feature>
<dbReference type="SMART" id="SM00408">
    <property type="entry name" value="IGc2"/>
    <property type="match status" value="2"/>
</dbReference>
<dbReference type="InterPro" id="IPR001245">
    <property type="entry name" value="Ser-Thr/Tyr_kinase_cat_dom"/>
</dbReference>
<keyword evidence="14 25" id="KW-0675">Receptor</keyword>
<dbReference type="Gene3D" id="1.10.510.10">
    <property type="entry name" value="Transferase(Phosphotransferase) domain 1"/>
    <property type="match status" value="1"/>
</dbReference>
<keyword evidence="7 19" id="KW-0547">Nucleotide-binding</keyword>
<evidence type="ECO:0000256" key="9">
    <source>
        <dbReference type="ARBA" id="ARBA00022840"/>
    </source>
</evidence>
<evidence type="ECO:0000256" key="2">
    <source>
        <dbReference type="ARBA" id="ARBA00011902"/>
    </source>
</evidence>
<keyword evidence="16" id="KW-0393">Immunoglobulin domain</keyword>
<evidence type="ECO:0000256" key="15">
    <source>
        <dbReference type="ARBA" id="ARBA00023180"/>
    </source>
</evidence>
<feature type="binding site" evidence="20">
    <location>
        <position position="456"/>
    </location>
    <ligand>
        <name>Mg(2+)</name>
        <dbReference type="ChEBI" id="CHEBI:18420"/>
    </ligand>
</feature>
<evidence type="ECO:0000256" key="16">
    <source>
        <dbReference type="ARBA" id="ARBA00023319"/>
    </source>
</evidence>
<evidence type="ECO:0000256" key="10">
    <source>
        <dbReference type="ARBA" id="ARBA00022989"/>
    </source>
</evidence>
<dbReference type="PROSITE" id="PS50835">
    <property type="entry name" value="IG_LIKE"/>
    <property type="match status" value="2"/>
</dbReference>
<keyword evidence="8" id="KW-0418">Kinase</keyword>
<keyword evidence="11 22" id="KW-0472">Membrane</keyword>
<evidence type="ECO:0000256" key="7">
    <source>
        <dbReference type="ARBA" id="ARBA00022741"/>
    </source>
</evidence>
<evidence type="ECO:0000256" key="6">
    <source>
        <dbReference type="ARBA" id="ARBA00022737"/>
    </source>
</evidence>
<dbReference type="GO" id="GO:0005524">
    <property type="term" value="F:ATP binding"/>
    <property type="evidence" value="ECO:0007669"/>
    <property type="project" value="UniProtKB-UniRule"/>
</dbReference>
<dbReference type="InterPro" id="IPR013098">
    <property type="entry name" value="Ig_I-set"/>
</dbReference>
<keyword evidence="20" id="KW-0460">Magnesium</keyword>
<feature type="domain" description="Ig-like" evidence="24">
    <location>
        <begin position="97"/>
        <end position="205"/>
    </location>
</feature>
<dbReference type="InterPro" id="IPR020635">
    <property type="entry name" value="Tyr_kinase_cat_dom"/>
</dbReference>
<dbReference type="SUPFAM" id="SSF48726">
    <property type="entry name" value="Immunoglobulin"/>
    <property type="match status" value="2"/>
</dbReference>
<dbReference type="GO" id="GO:0004714">
    <property type="term" value="F:transmembrane receptor protein tyrosine kinase activity"/>
    <property type="evidence" value="ECO:0007669"/>
    <property type="project" value="UniProtKB-EC"/>
</dbReference>
<protein>
    <recommendedName>
        <fullName evidence="2">receptor protein-tyrosine kinase</fullName>
        <ecNumber evidence="2">2.7.10.1</ecNumber>
    </recommendedName>
</protein>
<accession>A0A3S3RL37</accession>
<evidence type="ECO:0000256" key="8">
    <source>
        <dbReference type="ARBA" id="ARBA00022777"/>
    </source>
</evidence>
<dbReference type="InterPro" id="IPR013783">
    <property type="entry name" value="Ig-like_fold"/>
</dbReference>
<dbReference type="PROSITE" id="PS50011">
    <property type="entry name" value="PROTEIN_KINASE_DOM"/>
    <property type="match status" value="1"/>
</dbReference>
<dbReference type="SMART" id="SM00219">
    <property type="entry name" value="TyrKc"/>
    <property type="match status" value="1"/>
</dbReference>
<dbReference type="Proteomes" id="UP000285301">
    <property type="component" value="Unassembled WGS sequence"/>
</dbReference>
<dbReference type="SUPFAM" id="SSF56112">
    <property type="entry name" value="Protein kinase-like (PK-like)"/>
    <property type="match status" value="1"/>
</dbReference>
<evidence type="ECO:0000256" key="3">
    <source>
        <dbReference type="ARBA" id="ARBA00022679"/>
    </source>
</evidence>
<feature type="binding site" evidence="20">
    <location>
        <position position="469"/>
    </location>
    <ligand>
        <name>Mg(2+)</name>
        <dbReference type="ChEBI" id="CHEBI:18420"/>
    </ligand>
</feature>
<feature type="active site" description="Proton acceptor" evidence="18">
    <location>
        <position position="451"/>
    </location>
</feature>
<evidence type="ECO:0000256" key="14">
    <source>
        <dbReference type="ARBA" id="ARBA00023170"/>
    </source>
</evidence>
<dbReference type="AlphaFoldDB" id="A0A3S3RL37"/>
<evidence type="ECO:0000313" key="25">
    <source>
        <dbReference type="EMBL" id="RWS01303.1"/>
    </source>
</evidence>
<evidence type="ECO:0000313" key="26">
    <source>
        <dbReference type="Proteomes" id="UP000285301"/>
    </source>
</evidence>
<evidence type="ECO:0000256" key="17">
    <source>
        <dbReference type="ARBA" id="ARBA00051243"/>
    </source>
</evidence>
<evidence type="ECO:0000256" key="19">
    <source>
        <dbReference type="PIRSR" id="PIRSR000615-2"/>
    </source>
</evidence>
<sequence length="587" mass="67550">PYFFKMRMSLSYNSRDSGQSMRFKCPFDGNPLPSITWLKNGGQLYRENGYPISFPKRSHLLLENLTERDSGNYTCVVSNLFGSINATFWLVVRDFYPHAPIFERGKNETVYAARHSNVELDCTFDQDFETEWLWARVWKLESENFTAFEGSFVTIDGWLIKPLKYTGDNTTFRLYNITDEDEGIYMCFARNIYGNSSRSIYLKLQSSAKSEKRIYQFNKPILNIYLVIFAGVFITLALGCSFVILCSCRKKNFAPTINAEKTYIIQKRVIIDRINKSCNNLLIPEIKIEEKQSESEPPPNYDKIVVNYEIPIDEKWEIDRESISLGEKLGEGAFGVVHKGKLRMIDHETDIAIKMVKNGCRDEDVVALLEEVEIMKRVGNHRNVVSLIGCCTQDSPILLIMECASNGSLKNFLEKLVNYPNQMKTDDLISFALQIAEGMEHLAFVGCIHRDLAARNVLMSGENVLKISDFGLARKSFGSGYYKIKSMDQRLPVRWLAPEAWKSGKFSTKSDVWSFGVLMWEIFSFGLKPYKEIEDIDILLAHINSGYRLQRPENCSSFIYDLMLLCWDEEPNNRPDFSEIKLKLNST</sequence>
<dbReference type="InterPro" id="IPR007110">
    <property type="entry name" value="Ig-like_dom"/>
</dbReference>
<evidence type="ECO:0000259" key="23">
    <source>
        <dbReference type="PROSITE" id="PS50011"/>
    </source>
</evidence>
<dbReference type="FunFam" id="1.10.510.10:FF:000554">
    <property type="entry name" value="Predicted protein"/>
    <property type="match status" value="1"/>
</dbReference>
<dbReference type="PANTHER" id="PTHR24416">
    <property type="entry name" value="TYROSINE-PROTEIN KINASE RECEPTOR"/>
    <property type="match status" value="1"/>
</dbReference>
<keyword evidence="13" id="KW-1015">Disulfide bond</keyword>
<keyword evidence="10 22" id="KW-1133">Transmembrane helix</keyword>
<dbReference type="PROSITE" id="PS00107">
    <property type="entry name" value="PROTEIN_KINASE_ATP"/>
    <property type="match status" value="1"/>
</dbReference>
<dbReference type="OrthoDB" id="5984265at2759"/>
<dbReference type="InterPro" id="IPR050122">
    <property type="entry name" value="RTK"/>
</dbReference>
<dbReference type="InterPro" id="IPR003599">
    <property type="entry name" value="Ig_sub"/>
</dbReference>
<keyword evidence="5" id="KW-0732">Signal</keyword>
<dbReference type="InterPro" id="IPR003598">
    <property type="entry name" value="Ig_sub2"/>
</dbReference>
<dbReference type="GO" id="GO:0043235">
    <property type="term" value="C:receptor complex"/>
    <property type="evidence" value="ECO:0007669"/>
    <property type="project" value="TreeGrafter"/>
</dbReference>
<feature type="domain" description="Ig-like" evidence="24">
    <location>
        <begin position="1"/>
        <end position="79"/>
    </location>
</feature>
<keyword evidence="26" id="KW-1185">Reference proteome</keyword>
<dbReference type="GO" id="GO:0046872">
    <property type="term" value="F:metal ion binding"/>
    <property type="evidence" value="ECO:0007669"/>
    <property type="project" value="UniProtKB-KW"/>
</dbReference>
<keyword evidence="15" id="KW-0325">Glycoprotein</keyword>
<evidence type="ECO:0000256" key="12">
    <source>
        <dbReference type="ARBA" id="ARBA00023137"/>
    </source>
</evidence>
<dbReference type="InterPro" id="IPR036179">
    <property type="entry name" value="Ig-like_dom_sf"/>
</dbReference>
<feature type="non-terminal residue" evidence="25">
    <location>
        <position position="1"/>
    </location>
</feature>
<evidence type="ECO:0000256" key="11">
    <source>
        <dbReference type="ARBA" id="ARBA00023136"/>
    </source>
</evidence>
<proteinExistence type="predicted"/>
<dbReference type="PROSITE" id="PS00109">
    <property type="entry name" value="PROTEIN_KINASE_TYR"/>
    <property type="match status" value="1"/>
</dbReference>
<keyword evidence="9 19" id="KW-0067">ATP-binding</keyword>
<dbReference type="InterPro" id="IPR011009">
    <property type="entry name" value="Kinase-like_dom_sf"/>
</dbReference>
<dbReference type="FunFam" id="2.60.40.10:FF:000016">
    <property type="entry name" value="Fibroblast growth factor receptor"/>
    <property type="match status" value="1"/>
</dbReference>
<feature type="binding site" evidence="19 21">
    <location>
        <position position="354"/>
    </location>
    <ligand>
        <name>ATP</name>
        <dbReference type="ChEBI" id="CHEBI:30616"/>
    </ligand>
</feature>
<dbReference type="InterPro" id="IPR008266">
    <property type="entry name" value="Tyr_kinase_AS"/>
</dbReference>
<feature type="transmembrane region" description="Helical" evidence="22">
    <location>
        <begin position="222"/>
        <end position="245"/>
    </location>
</feature>
<dbReference type="STRING" id="1965070.A0A3S3RL37"/>